<keyword evidence="3 6" id="KW-0812">Transmembrane</keyword>
<sequence>MATYSASPSYGAPPNVVYVAPAYGGDASQVHDWLIWSIINIFVGWGGGLLPLIFSIICRSHKNSNDAAGARTFSILALVFNILATIGGVIGWIYLIIFFAVIASIHT</sequence>
<accession>A0A814U1U8</accession>
<dbReference type="PANTHER" id="PTHR13999">
    <property type="entry name" value="INTERFERON INDUCIBLE TRANSMEMBRANE PROTEIN"/>
    <property type="match status" value="1"/>
</dbReference>
<comment type="subcellular location">
    <subcellularLocation>
        <location evidence="1">Membrane</location>
    </subcellularLocation>
</comment>
<evidence type="ECO:0000256" key="2">
    <source>
        <dbReference type="ARBA" id="ARBA00006843"/>
    </source>
</evidence>
<name>A0A814U1U8_ADIRI</name>
<proteinExistence type="inferred from homology"/>
<evidence type="ECO:0000313" key="10">
    <source>
        <dbReference type="Proteomes" id="UP000663852"/>
    </source>
</evidence>
<dbReference type="Proteomes" id="UP000663828">
    <property type="component" value="Unassembled WGS sequence"/>
</dbReference>
<gene>
    <name evidence="8" type="ORF">EDS130_LOCUS23416</name>
    <name evidence="7" type="ORF">XAT740_LOCUS19294</name>
</gene>
<evidence type="ECO:0000313" key="9">
    <source>
        <dbReference type="Proteomes" id="UP000663828"/>
    </source>
</evidence>
<dbReference type="OrthoDB" id="10019158at2759"/>
<evidence type="ECO:0000256" key="3">
    <source>
        <dbReference type="ARBA" id="ARBA00022692"/>
    </source>
</evidence>
<keyword evidence="4 6" id="KW-1133">Transmembrane helix</keyword>
<evidence type="ECO:0000256" key="1">
    <source>
        <dbReference type="ARBA" id="ARBA00004370"/>
    </source>
</evidence>
<evidence type="ECO:0000256" key="4">
    <source>
        <dbReference type="ARBA" id="ARBA00022989"/>
    </source>
</evidence>
<dbReference type="GO" id="GO:0005886">
    <property type="term" value="C:plasma membrane"/>
    <property type="evidence" value="ECO:0007669"/>
    <property type="project" value="TreeGrafter"/>
</dbReference>
<keyword evidence="5 6" id="KW-0472">Membrane</keyword>
<feature type="transmembrane region" description="Helical" evidence="6">
    <location>
        <begin position="75"/>
        <end position="105"/>
    </location>
</feature>
<dbReference type="Pfam" id="PF04505">
    <property type="entry name" value="CD225"/>
    <property type="match status" value="1"/>
</dbReference>
<evidence type="ECO:0000313" key="8">
    <source>
        <dbReference type="EMBL" id="CAF1165963.1"/>
    </source>
</evidence>
<evidence type="ECO:0000256" key="6">
    <source>
        <dbReference type="SAM" id="Phobius"/>
    </source>
</evidence>
<dbReference type="Proteomes" id="UP000663852">
    <property type="component" value="Unassembled WGS sequence"/>
</dbReference>
<protein>
    <submittedName>
        <fullName evidence="8">Uncharacterized protein</fullName>
    </submittedName>
</protein>
<keyword evidence="9" id="KW-1185">Reference proteome</keyword>
<dbReference type="AlphaFoldDB" id="A0A814U1U8"/>
<reference evidence="8" key="1">
    <citation type="submission" date="2021-02" db="EMBL/GenBank/DDBJ databases">
        <authorList>
            <person name="Nowell W R."/>
        </authorList>
    </citation>
    <scope>NUCLEOTIDE SEQUENCE</scope>
</reference>
<comment type="similarity">
    <text evidence="2">Belongs to the CD225/Dispanin family.</text>
</comment>
<dbReference type="InterPro" id="IPR007593">
    <property type="entry name" value="CD225/Dispanin_fam"/>
</dbReference>
<organism evidence="8 10">
    <name type="scientific">Adineta ricciae</name>
    <name type="common">Rotifer</name>
    <dbReference type="NCBI Taxonomy" id="249248"/>
    <lineage>
        <taxon>Eukaryota</taxon>
        <taxon>Metazoa</taxon>
        <taxon>Spiralia</taxon>
        <taxon>Gnathifera</taxon>
        <taxon>Rotifera</taxon>
        <taxon>Eurotatoria</taxon>
        <taxon>Bdelloidea</taxon>
        <taxon>Adinetida</taxon>
        <taxon>Adinetidae</taxon>
        <taxon>Adineta</taxon>
    </lineage>
</organism>
<dbReference type="EMBL" id="CAJNOR010001312">
    <property type="protein sequence ID" value="CAF1119365.1"/>
    <property type="molecule type" value="Genomic_DNA"/>
</dbReference>
<dbReference type="InterPro" id="IPR051517">
    <property type="entry name" value="IFITM_antiviral_protein"/>
</dbReference>
<evidence type="ECO:0000313" key="7">
    <source>
        <dbReference type="EMBL" id="CAF1119365.1"/>
    </source>
</evidence>
<evidence type="ECO:0000256" key="5">
    <source>
        <dbReference type="ARBA" id="ARBA00023136"/>
    </source>
</evidence>
<dbReference type="EMBL" id="CAJNOJ010000127">
    <property type="protein sequence ID" value="CAF1165963.1"/>
    <property type="molecule type" value="Genomic_DNA"/>
</dbReference>
<feature type="transmembrane region" description="Helical" evidence="6">
    <location>
        <begin position="33"/>
        <end position="54"/>
    </location>
</feature>
<comment type="caution">
    <text evidence="8">The sequence shown here is derived from an EMBL/GenBank/DDBJ whole genome shotgun (WGS) entry which is preliminary data.</text>
</comment>